<keyword evidence="8" id="KW-1185">Reference proteome</keyword>
<name>A0ABQ9EIA1_TEGGR</name>
<organism evidence="7 8">
    <name type="scientific">Tegillarca granosa</name>
    <name type="common">Malaysian cockle</name>
    <name type="synonym">Anadara granosa</name>
    <dbReference type="NCBI Taxonomy" id="220873"/>
    <lineage>
        <taxon>Eukaryota</taxon>
        <taxon>Metazoa</taxon>
        <taxon>Spiralia</taxon>
        <taxon>Lophotrochozoa</taxon>
        <taxon>Mollusca</taxon>
        <taxon>Bivalvia</taxon>
        <taxon>Autobranchia</taxon>
        <taxon>Pteriomorphia</taxon>
        <taxon>Arcoida</taxon>
        <taxon>Arcoidea</taxon>
        <taxon>Arcidae</taxon>
        <taxon>Tegillarca</taxon>
    </lineage>
</organism>
<dbReference type="Proteomes" id="UP001217089">
    <property type="component" value="Unassembled WGS sequence"/>
</dbReference>
<evidence type="ECO:0000256" key="4">
    <source>
        <dbReference type="ARBA" id="ARBA00022989"/>
    </source>
</evidence>
<accession>A0ABQ9EIA1</accession>
<comment type="subcellular location">
    <subcellularLocation>
        <location evidence="1">Membrane</location>
        <topology evidence="1">Multi-pass membrane protein</topology>
    </subcellularLocation>
</comment>
<comment type="similarity">
    <text evidence="2">Belongs to the nucleobase:cation symporter-2 (NCS2) (TC 2.A.40) family.</text>
</comment>
<reference evidence="7 8" key="1">
    <citation type="submission" date="2022-12" db="EMBL/GenBank/DDBJ databases">
        <title>Chromosome-level genome of Tegillarca granosa.</title>
        <authorList>
            <person name="Kim J."/>
        </authorList>
    </citation>
    <scope>NUCLEOTIDE SEQUENCE [LARGE SCALE GENOMIC DNA]</scope>
    <source>
        <strain evidence="7">Teg-2019</strain>
        <tissue evidence="7">Adductor muscle</tissue>
    </source>
</reference>
<keyword evidence="3 6" id="KW-0812">Transmembrane</keyword>
<keyword evidence="4 6" id="KW-1133">Transmembrane helix</keyword>
<feature type="transmembrane region" description="Helical" evidence="6">
    <location>
        <begin position="48"/>
        <end position="68"/>
    </location>
</feature>
<evidence type="ECO:0000313" key="8">
    <source>
        <dbReference type="Proteomes" id="UP001217089"/>
    </source>
</evidence>
<dbReference type="EMBL" id="JARBDR010000903">
    <property type="protein sequence ID" value="KAJ8305017.1"/>
    <property type="molecule type" value="Genomic_DNA"/>
</dbReference>
<evidence type="ECO:0000256" key="3">
    <source>
        <dbReference type="ARBA" id="ARBA00022692"/>
    </source>
</evidence>
<evidence type="ECO:0000256" key="5">
    <source>
        <dbReference type="ARBA" id="ARBA00023136"/>
    </source>
</evidence>
<proteinExistence type="inferred from homology"/>
<protein>
    <submittedName>
        <fullName evidence="7">Uncharacterized protein</fullName>
    </submittedName>
</protein>
<evidence type="ECO:0000313" key="7">
    <source>
        <dbReference type="EMBL" id="KAJ8305017.1"/>
    </source>
</evidence>
<evidence type="ECO:0000256" key="6">
    <source>
        <dbReference type="SAM" id="Phobius"/>
    </source>
</evidence>
<gene>
    <name evidence="7" type="ORF">KUTeg_018600</name>
</gene>
<comment type="caution">
    <text evidence="7">The sequence shown here is derived from an EMBL/GenBank/DDBJ whole genome shotgun (WGS) entry which is preliminary data.</text>
</comment>
<sequence>MQQLGDIEKTDTKEDNQTLVSLSSSIAMSFLVAEVACAENDDEIKAQLLSSLFVMNGIATFVCVIFGIRLPLFQGSAGDYVVPLLAIMTLDPDRCSKQKALVMAYYGNETLGNITSGNGTFSAFIEKEVIMENLRVI</sequence>
<dbReference type="Pfam" id="PF00860">
    <property type="entry name" value="Xan_ur_permease"/>
    <property type="match status" value="1"/>
</dbReference>
<evidence type="ECO:0000256" key="2">
    <source>
        <dbReference type="ARBA" id="ARBA00008821"/>
    </source>
</evidence>
<dbReference type="InterPro" id="IPR006043">
    <property type="entry name" value="NCS2"/>
</dbReference>
<dbReference type="PANTHER" id="PTHR11119">
    <property type="entry name" value="XANTHINE-URACIL / VITAMIN C PERMEASE FAMILY MEMBER"/>
    <property type="match status" value="1"/>
</dbReference>
<keyword evidence="5 6" id="KW-0472">Membrane</keyword>
<evidence type="ECO:0000256" key="1">
    <source>
        <dbReference type="ARBA" id="ARBA00004141"/>
    </source>
</evidence>